<dbReference type="PROSITE" id="PS50404">
    <property type="entry name" value="GST_NTER"/>
    <property type="match status" value="1"/>
</dbReference>
<dbReference type="InterPro" id="IPR036249">
    <property type="entry name" value="Thioredoxin-like_sf"/>
</dbReference>
<dbReference type="InterPro" id="IPR050213">
    <property type="entry name" value="GST_superfamily"/>
</dbReference>
<dbReference type="SFLD" id="SFLDG01205">
    <property type="entry name" value="AMPS.1"/>
    <property type="match status" value="1"/>
</dbReference>
<name>A0A0K0XRK9_CHISP</name>
<dbReference type="InterPro" id="IPR036282">
    <property type="entry name" value="Glutathione-S-Trfase_C_sf"/>
</dbReference>
<dbReference type="SUPFAM" id="SSF52833">
    <property type="entry name" value="Thioredoxin-like"/>
    <property type="match status" value="1"/>
</dbReference>
<dbReference type="AlphaFoldDB" id="A0A0K0XRK9"/>
<dbReference type="GO" id="GO:0004364">
    <property type="term" value="F:glutathione transferase activity"/>
    <property type="evidence" value="ECO:0007669"/>
    <property type="project" value="UniProtKB-EC"/>
</dbReference>
<evidence type="ECO:0000256" key="3">
    <source>
        <dbReference type="ARBA" id="ARBA00022679"/>
    </source>
</evidence>
<evidence type="ECO:0000256" key="2">
    <source>
        <dbReference type="ARBA" id="ARBA00012452"/>
    </source>
</evidence>
<evidence type="ECO:0000256" key="4">
    <source>
        <dbReference type="ARBA" id="ARBA00038317"/>
    </source>
</evidence>
<dbReference type="Gene3D" id="1.20.1050.10">
    <property type="match status" value="1"/>
</dbReference>
<dbReference type="PROSITE" id="PS50405">
    <property type="entry name" value="GST_CTER"/>
    <property type="match status" value="1"/>
</dbReference>
<dbReference type="Gene3D" id="3.40.30.10">
    <property type="entry name" value="Glutaredoxin"/>
    <property type="match status" value="1"/>
</dbReference>
<evidence type="ECO:0000259" key="7">
    <source>
        <dbReference type="PROSITE" id="PS50405"/>
    </source>
</evidence>
<dbReference type="InterPro" id="IPR004045">
    <property type="entry name" value="Glutathione_S-Trfase_N"/>
</dbReference>
<proteinExistence type="evidence at transcript level"/>
<evidence type="ECO:0000256" key="5">
    <source>
        <dbReference type="ARBA" id="ARBA00047960"/>
    </source>
</evidence>
<dbReference type="SFLD" id="SFLDS00019">
    <property type="entry name" value="Glutathione_Transferase_(cytos"/>
    <property type="match status" value="1"/>
</dbReference>
<comment type="catalytic activity">
    <reaction evidence="5">
        <text>RX + glutathione = an S-substituted glutathione + a halide anion + H(+)</text>
        <dbReference type="Rhea" id="RHEA:16437"/>
        <dbReference type="ChEBI" id="CHEBI:15378"/>
        <dbReference type="ChEBI" id="CHEBI:16042"/>
        <dbReference type="ChEBI" id="CHEBI:17792"/>
        <dbReference type="ChEBI" id="CHEBI:57925"/>
        <dbReference type="ChEBI" id="CHEBI:90779"/>
        <dbReference type="EC" id="2.5.1.18"/>
    </reaction>
</comment>
<dbReference type="GO" id="GO:0006749">
    <property type="term" value="P:glutathione metabolic process"/>
    <property type="evidence" value="ECO:0007669"/>
    <property type="project" value="TreeGrafter"/>
</dbReference>
<dbReference type="SUPFAM" id="SSF47616">
    <property type="entry name" value="GST C-terminal domain-like"/>
    <property type="match status" value="1"/>
</dbReference>
<protein>
    <recommendedName>
        <fullName evidence="2">glutathione transferase</fullName>
        <ecNumber evidence="2">2.5.1.18</ecNumber>
    </recommendedName>
</protein>
<dbReference type="Pfam" id="PF02798">
    <property type="entry name" value="GST_N"/>
    <property type="match status" value="1"/>
</dbReference>
<dbReference type="InterPro" id="IPR040079">
    <property type="entry name" value="Glutathione_S-Trfase"/>
</dbReference>
<dbReference type="PANTHER" id="PTHR11571:SF224">
    <property type="entry name" value="HEMATOPOIETIC PROSTAGLANDIN D SYNTHASE"/>
    <property type="match status" value="1"/>
</dbReference>
<evidence type="ECO:0000259" key="6">
    <source>
        <dbReference type="PROSITE" id="PS50404"/>
    </source>
</evidence>
<dbReference type="InterPro" id="IPR010987">
    <property type="entry name" value="Glutathione-S-Trfase_C-like"/>
</dbReference>
<dbReference type="SFLD" id="SFLDG00363">
    <property type="entry name" value="AMPS_(cytGST):_Alpha-__Mu-__Pi"/>
    <property type="match status" value="1"/>
</dbReference>
<dbReference type="OrthoDB" id="414243at2759"/>
<dbReference type="Pfam" id="PF14497">
    <property type="entry name" value="GST_C_3"/>
    <property type="match status" value="1"/>
</dbReference>
<dbReference type="CDD" id="cd03039">
    <property type="entry name" value="GST_N_Sigma_like"/>
    <property type="match status" value="1"/>
</dbReference>
<comment type="subunit">
    <text evidence="1">Homodimer.</text>
</comment>
<organism evidence="8">
    <name type="scientific">Chilo suppressalis</name>
    <name type="common">Asiatic rice borer moth</name>
    <dbReference type="NCBI Taxonomy" id="168631"/>
    <lineage>
        <taxon>Eukaryota</taxon>
        <taxon>Metazoa</taxon>
        <taxon>Ecdysozoa</taxon>
        <taxon>Arthropoda</taxon>
        <taxon>Hexapoda</taxon>
        <taxon>Insecta</taxon>
        <taxon>Pterygota</taxon>
        <taxon>Neoptera</taxon>
        <taxon>Endopterygota</taxon>
        <taxon>Lepidoptera</taxon>
        <taxon>Glossata</taxon>
        <taxon>Ditrysia</taxon>
        <taxon>Pyraloidea</taxon>
        <taxon>Crambidae</taxon>
        <taxon>Crambinae</taxon>
        <taxon>Chilo</taxon>
    </lineage>
</organism>
<comment type="similarity">
    <text evidence="4">Belongs to the GST superfamily. Sigma family.</text>
</comment>
<dbReference type="FunFam" id="1.20.1050.10:FF:000030">
    <property type="entry name" value="Glutathione S-transferase S1"/>
    <property type="match status" value="1"/>
</dbReference>
<keyword evidence="3 8" id="KW-0808">Transferase</keyword>
<feature type="domain" description="GST C-terminal" evidence="7">
    <location>
        <begin position="82"/>
        <end position="204"/>
    </location>
</feature>
<reference evidence="8" key="1">
    <citation type="journal article" date="2015" name="J. Insect Sci.">
        <title>Identification of Putative Carboxylesterase and Glutathione S-transferase Genes from the Antennae of the Chilo suppressalis (Lepidoptera: Pyralidae).</title>
        <authorList>
            <person name="Liu S."/>
            <person name="Gong Z.J."/>
            <person name="Rao X.J."/>
            <person name="Li M.Y."/>
            <person name="Li S.G."/>
        </authorList>
    </citation>
    <scope>NUCLEOTIDE SEQUENCE</scope>
</reference>
<sequence>MAKKLQYFNINGLGESIRYMLHYGGHKFEDIRYELKDWPIQSVKDSLPYGQLPLYEEGGKTLNQSLAIARYVASQSQLLPSDLWQQAVLDAVVHNIYDFWNKNKIAEYIRGDAETKAALKKQTFEEHIPFYFPRFEKELKTNKGHFAGKLTWADFILVGMIETANLFYGENIETNYPTIAALVKTIQNLPKVKEYIATRNPYTFK</sequence>
<dbReference type="PANTHER" id="PTHR11571">
    <property type="entry name" value="GLUTATHIONE S-TRANSFERASE"/>
    <property type="match status" value="1"/>
</dbReference>
<accession>A0A0K0XRK9</accession>
<dbReference type="EMBL" id="KP938868">
    <property type="protein sequence ID" value="AKS40349.1"/>
    <property type="molecule type" value="mRNA"/>
</dbReference>
<dbReference type="CDD" id="cd03192">
    <property type="entry name" value="GST_C_Sigma_like"/>
    <property type="match status" value="1"/>
</dbReference>
<feature type="domain" description="GST N-terminal" evidence="6">
    <location>
        <begin position="1"/>
        <end position="80"/>
    </location>
</feature>
<dbReference type="InterPro" id="IPR004046">
    <property type="entry name" value="GST_C"/>
</dbReference>
<evidence type="ECO:0000313" key="8">
    <source>
        <dbReference type="EMBL" id="AKS40349.1"/>
    </source>
</evidence>
<dbReference type="EC" id="2.5.1.18" evidence="2"/>
<evidence type="ECO:0000256" key="1">
    <source>
        <dbReference type="ARBA" id="ARBA00011738"/>
    </source>
</evidence>